<dbReference type="Pfam" id="PF01757">
    <property type="entry name" value="Acyl_transf_3"/>
    <property type="match status" value="1"/>
</dbReference>
<organism evidence="3 4">
    <name type="scientific">Cellulosimicrobium funkei</name>
    <dbReference type="NCBI Taxonomy" id="264251"/>
    <lineage>
        <taxon>Bacteria</taxon>
        <taxon>Bacillati</taxon>
        <taxon>Actinomycetota</taxon>
        <taxon>Actinomycetes</taxon>
        <taxon>Micrococcales</taxon>
        <taxon>Promicromonosporaceae</taxon>
        <taxon>Cellulosimicrobium</taxon>
    </lineage>
</organism>
<dbReference type="PANTHER" id="PTHR36927:SF1">
    <property type="entry name" value="MDO-LIKE PROTEIN"/>
    <property type="match status" value="1"/>
</dbReference>
<feature type="transmembrane region" description="Helical" evidence="1">
    <location>
        <begin position="388"/>
        <end position="407"/>
    </location>
</feature>
<keyword evidence="4" id="KW-1185">Reference proteome</keyword>
<dbReference type="STRING" id="264251.FB00_06455"/>
<dbReference type="InterPro" id="IPR050623">
    <property type="entry name" value="Glucan_succinyl_AcylTrfase"/>
</dbReference>
<dbReference type="AlphaFoldDB" id="A0A0H2KU86"/>
<dbReference type="PANTHER" id="PTHR36927">
    <property type="entry name" value="BLR4337 PROTEIN"/>
    <property type="match status" value="1"/>
</dbReference>
<reference evidence="3 4" key="1">
    <citation type="submission" date="2014-05" db="EMBL/GenBank/DDBJ databases">
        <title>Cellulosimicrobium funkei U11 genome.</title>
        <authorList>
            <person name="Hu C."/>
            <person name="Gong Y."/>
            <person name="Wan W."/>
            <person name="Jiang M."/>
        </authorList>
    </citation>
    <scope>NUCLEOTIDE SEQUENCE [LARGE SCALE GENOMIC DNA]</scope>
    <source>
        <strain evidence="3 4">U11</strain>
    </source>
</reference>
<evidence type="ECO:0000259" key="2">
    <source>
        <dbReference type="Pfam" id="PF01757"/>
    </source>
</evidence>
<dbReference type="EMBL" id="JNBQ01000004">
    <property type="protein sequence ID" value="KLN35409.1"/>
    <property type="molecule type" value="Genomic_DNA"/>
</dbReference>
<dbReference type="InterPro" id="IPR002656">
    <property type="entry name" value="Acyl_transf_3_dom"/>
</dbReference>
<gene>
    <name evidence="3" type="ORF">FB00_06455</name>
</gene>
<feature type="transmembrane region" description="Helical" evidence="1">
    <location>
        <begin position="95"/>
        <end position="117"/>
    </location>
</feature>
<name>A0A0H2KU86_9MICO</name>
<feature type="domain" description="Acyltransferase 3" evidence="2">
    <location>
        <begin position="18"/>
        <end position="402"/>
    </location>
</feature>
<proteinExistence type="predicted"/>
<dbReference type="PATRIC" id="fig|264251.5.peg.1316"/>
<feature type="transmembrane region" description="Helical" evidence="1">
    <location>
        <begin position="59"/>
        <end position="83"/>
    </location>
</feature>
<feature type="transmembrane region" description="Helical" evidence="1">
    <location>
        <begin position="201"/>
        <end position="218"/>
    </location>
</feature>
<keyword evidence="1" id="KW-0812">Transmembrane</keyword>
<dbReference type="GO" id="GO:0016747">
    <property type="term" value="F:acyltransferase activity, transferring groups other than amino-acyl groups"/>
    <property type="evidence" value="ECO:0007669"/>
    <property type="project" value="InterPro"/>
</dbReference>
<keyword evidence="1" id="KW-0472">Membrane</keyword>
<feature type="transmembrane region" description="Helical" evidence="1">
    <location>
        <begin position="21"/>
        <end position="39"/>
    </location>
</feature>
<dbReference type="Proteomes" id="UP000035265">
    <property type="component" value="Unassembled WGS sequence"/>
</dbReference>
<feature type="transmembrane region" description="Helical" evidence="1">
    <location>
        <begin position="160"/>
        <end position="180"/>
    </location>
</feature>
<evidence type="ECO:0000313" key="4">
    <source>
        <dbReference type="Proteomes" id="UP000035265"/>
    </source>
</evidence>
<feature type="transmembrane region" description="Helical" evidence="1">
    <location>
        <begin position="224"/>
        <end position="242"/>
    </location>
</feature>
<sequence>MMRGVERGPERQPDRRGELDAVRALVVVGLVLFHAALVFDARDDFYVKNAETTELTTFVVAPVVVCAMPLLFAIAGIGAWHSLRSRGPGGFVRERLLRIGVPLLVALVLLLPVPQFLRARAEGTWTGSYLAFWLRFFDVRFQPGDVPFVLDGEHFETGHLWFLVLLLTWALVLAALVRLVPDDVARRARGRLARAVGARGAVLAPAVVVGVVCAAHELEEGFAAWSRWGYLLFFLGGFVLASDARFRSAVRRDAALAGLVGLGAFAVGMVLFLGPAGEVDAFTGREAGAVVFRFLYGVAGWCWVVGLLGLLDRWGARRRTAAAAPAAEVALGATSTARGATVAIRPWRGRAWAYLGAAVLPLYVLHQPVVVAVAYPVVGWELPAPAKYVVIVVASLGALLAVYDLLVRRTRVTRVLLGMRA</sequence>
<feature type="transmembrane region" description="Helical" evidence="1">
    <location>
        <begin position="352"/>
        <end position="376"/>
    </location>
</feature>
<evidence type="ECO:0000256" key="1">
    <source>
        <dbReference type="SAM" id="Phobius"/>
    </source>
</evidence>
<keyword evidence="1" id="KW-1133">Transmembrane helix</keyword>
<protein>
    <recommendedName>
        <fullName evidence="2">Acyltransferase 3 domain-containing protein</fullName>
    </recommendedName>
</protein>
<evidence type="ECO:0000313" key="3">
    <source>
        <dbReference type="EMBL" id="KLN35409.1"/>
    </source>
</evidence>
<feature type="transmembrane region" description="Helical" evidence="1">
    <location>
        <begin position="254"/>
        <end position="274"/>
    </location>
</feature>
<feature type="transmembrane region" description="Helical" evidence="1">
    <location>
        <begin position="294"/>
        <end position="311"/>
    </location>
</feature>
<comment type="caution">
    <text evidence="3">The sequence shown here is derived from an EMBL/GenBank/DDBJ whole genome shotgun (WGS) entry which is preliminary data.</text>
</comment>
<accession>A0A0H2KU86</accession>